<gene>
    <name evidence="1" type="ORF">CK500_12510</name>
</gene>
<reference evidence="1 2" key="1">
    <citation type="submission" date="2017-08" db="EMBL/GenBank/DDBJ databases">
        <title>The strain WRN001 was isolated from Binhai saline alkaline soil, Tianjin, China.</title>
        <authorList>
            <person name="Liu D."/>
            <person name="Zhang G."/>
        </authorList>
    </citation>
    <scope>NUCLEOTIDE SEQUENCE [LARGE SCALE GENOMIC DNA]</scope>
    <source>
        <strain evidence="1 2">WN019</strain>
    </source>
</reference>
<accession>A0A2A2FEG5</accession>
<proteinExistence type="predicted"/>
<protein>
    <recommendedName>
        <fullName evidence="3">STAS/SEC14 domain-containing protein</fullName>
    </recommendedName>
</protein>
<dbReference type="RefSeq" id="WP_095637555.1">
    <property type="nucleotide sequence ID" value="NZ_NSKC01000008.1"/>
</dbReference>
<sequence length="132" mass="14514">MEPSERWSIRVDDGVLVVELPHGTGLSPSDGESLLDRWRTLAGERRVNAVVLVVRTTRPCSDAGRRTLRLAARAAADRGVTRFAVVAERPKRQYLERTMDVEGVDAEPFNDAAAAMRWAKCPSEPAVSVVTD</sequence>
<name>A0A2A2FEG5_9EURY</name>
<dbReference type="AlphaFoldDB" id="A0A2A2FEG5"/>
<comment type="caution">
    <text evidence="1">The sequence shown here is derived from an EMBL/GenBank/DDBJ whole genome shotgun (WGS) entry which is preliminary data.</text>
</comment>
<dbReference type="OrthoDB" id="328869at2157"/>
<evidence type="ECO:0000313" key="2">
    <source>
        <dbReference type="Proteomes" id="UP000218083"/>
    </source>
</evidence>
<organism evidence="1 2">
    <name type="scientific">Halorubrum salipaludis</name>
    <dbReference type="NCBI Taxonomy" id="2032630"/>
    <lineage>
        <taxon>Archaea</taxon>
        <taxon>Methanobacteriati</taxon>
        <taxon>Methanobacteriota</taxon>
        <taxon>Stenosarchaea group</taxon>
        <taxon>Halobacteria</taxon>
        <taxon>Halobacteriales</taxon>
        <taxon>Haloferacaceae</taxon>
        <taxon>Halorubrum</taxon>
    </lineage>
</organism>
<evidence type="ECO:0008006" key="3">
    <source>
        <dbReference type="Google" id="ProtNLM"/>
    </source>
</evidence>
<evidence type="ECO:0000313" key="1">
    <source>
        <dbReference type="EMBL" id="PAU82943.1"/>
    </source>
</evidence>
<keyword evidence="2" id="KW-1185">Reference proteome</keyword>
<dbReference type="Proteomes" id="UP000218083">
    <property type="component" value="Unassembled WGS sequence"/>
</dbReference>
<dbReference type="EMBL" id="NSKC01000008">
    <property type="protein sequence ID" value="PAU82943.1"/>
    <property type="molecule type" value="Genomic_DNA"/>
</dbReference>